<organism evidence="2 3">
    <name type="scientific">Marasmiellus scandens</name>
    <dbReference type="NCBI Taxonomy" id="2682957"/>
    <lineage>
        <taxon>Eukaryota</taxon>
        <taxon>Fungi</taxon>
        <taxon>Dikarya</taxon>
        <taxon>Basidiomycota</taxon>
        <taxon>Agaricomycotina</taxon>
        <taxon>Agaricomycetes</taxon>
        <taxon>Agaricomycetidae</taxon>
        <taxon>Agaricales</taxon>
        <taxon>Marasmiineae</taxon>
        <taxon>Omphalotaceae</taxon>
        <taxon>Marasmiellus</taxon>
    </lineage>
</organism>
<keyword evidence="1" id="KW-0175">Coiled coil</keyword>
<dbReference type="EMBL" id="JBANRG010000013">
    <property type="protein sequence ID" value="KAK7461305.1"/>
    <property type="molecule type" value="Genomic_DNA"/>
</dbReference>
<evidence type="ECO:0008006" key="4">
    <source>
        <dbReference type="Google" id="ProtNLM"/>
    </source>
</evidence>
<sequence>MAASIQLCARCNANIPTYETPSLLPTLHSFRSLHIPYIHETVEIQENVNLWQLRLSNYEKEIARMEINLDKMKEKRNEIQAYIYARKSLLSPVRKLPMEVLTQIFDFYCADAEYGLSVRSTTANRVIAPTLTLSHVCTFWRKVTRSQPSLWSSMSLDLRQCRFKQRRLRYLVKCYLRRSKGSFLRLRLVAFNPELNDHGQLMLCYAPRLTCEDLIFRSLLMTRSRWREVELDLHFSFYNVIIRDVAHTSPRYPALQTLKLSWPSSSAPFFSEPHGFLYSILKDSPNLRKIELPVLDLAESDLPFDSERITSVSLDSNNDTWQSMVDALGYFDHLEHLFVLVSVNDNPEEDDTLEPEAFNDELKTLSMTTESVNYLSNIFLGLQLPSLTTLDLSLVFCDADAEDSLLDSFKKMLDHSPKIMHFKFSTGDTLTTDQILEILSWMPSLTHLTLEMDLDCLTDDLFLSMTIPLEASLGISENVSKPPLLPFLTSFDLSFTELYSCKISSSLPDANTILSMILSRRQGPISYNISDDANVTVMSELGHFALSVPARLCSPSERAWAEWVRATFRESVKLHKQQLREGVPWSYTLDLGEL</sequence>
<evidence type="ECO:0000313" key="3">
    <source>
        <dbReference type="Proteomes" id="UP001498398"/>
    </source>
</evidence>
<dbReference type="Gene3D" id="3.80.10.10">
    <property type="entry name" value="Ribonuclease Inhibitor"/>
    <property type="match status" value="1"/>
</dbReference>
<dbReference type="Proteomes" id="UP001498398">
    <property type="component" value="Unassembled WGS sequence"/>
</dbReference>
<keyword evidence="3" id="KW-1185">Reference proteome</keyword>
<dbReference type="SUPFAM" id="SSF52047">
    <property type="entry name" value="RNI-like"/>
    <property type="match status" value="1"/>
</dbReference>
<feature type="coiled-coil region" evidence="1">
    <location>
        <begin position="48"/>
        <end position="82"/>
    </location>
</feature>
<comment type="caution">
    <text evidence="2">The sequence shown here is derived from an EMBL/GenBank/DDBJ whole genome shotgun (WGS) entry which is preliminary data.</text>
</comment>
<reference evidence="2 3" key="1">
    <citation type="submission" date="2024-01" db="EMBL/GenBank/DDBJ databases">
        <title>A draft genome for the cacao thread blight pathogen Marasmiellus scandens.</title>
        <authorList>
            <person name="Baruah I.K."/>
            <person name="Leung J."/>
            <person name="Bukari Y."/>
            <person name="Amoako-Attah I."/>
            <person name="Meinhardt L.W."/>
            <person name="Bailey B.A."/>
            <person name="Cohen S.P."/>
        </authorList>
    </citation>
    <scope>NUCLEOTIDE SEQUENCE [LARGE SCALE GENOMIC DNA]</scope>
    <source>
        <strain evidence="2 3">GH-19</strain>
    </source>
</reference>
<evidence type="ECO:0000256" key="1">
    <source>
        <dbReference type="SAM" id="Coils"/>
    </source>
</evidence>
<dbReference type="InterPro" id="IPR032675">
    <property type="entry name" value="LRR_dom_sf"/>
</dbReference>
<name>A0ABR1JL84_9AGAR</name>
<accession>A0ABR1JL84</accession>
<gene>
    <name evidence="2" type="ORF">VKT23_008484</name>
</gene>
<proteinExistence type="predicted"/>
<evidence type="ECO:0000313" key="2">
    <source>
        <dbReference type="EMBL" id="KAK7461305.1"/>
    </source>
</evidence>
<protein>
    <recommendedName>
        <fullName evidence="4">F-box domain-containing protein</fullName>
    </recommendedName>
</protein>